<evidence type="ECO:0000256" key="1">
    <source>
        <dbReference type="SAM" id="MobiDB-lite"/>
    </source>
</evidence>
<accession>A0A653A120</accession>
<feature type="region of interest" description="Disordered" evidence="1">
    <location>
        <begin position="59"/>
        <end position="82"/>
    </location>
</feature>
<protein>
    <submittedName>
        <fullName evidence="2">Uncharacterized protein</fullName>
    </submittedName>
</protein>
<feature type="compositionally biased region" description="Basic and acidic residues" evidence="1">
    <location>
        <begin position="69"/>
        <end position="82"/>
    </location>
</feature>
<evidence type="ECO:0000313" key="2">
    <source>
        <dbReference type="EMBL" id="VBB41737.1"/>
    </source>
</evidence>
<dbReference type="EMBL" id="UPXX01000009">
    <property type="protein sequence ID" value="VBB41737.1"/>
    <property type="molecule type" value="Genomic_DNA"/>
</dbReference>
<proteinExistence type="predicted"/>
<name>A0A653A120_UNCDX</name>
<organism evidence="2">
    <name type="scientific">Uncultured Desulfatiglans sp</name>
    <dbReference type="NCBI Taxonomy" id="1748965"/>
    <lineage>
        <taxon>Bacteria</taxon>
        <taxon>Pseudomonadati</taxon>
        <taxon>Thermodesulfobacteriota</taxon>
        <taxon>Desulfobacteria</taxon>
        <taxon>Desulfatiglandales</taxon>
        <taxon>Desulfatiglandaceae</taxon>
        <taxon>Desulfatiglans</taxon>
        <taxon>environmental samples</taxon>
    </lineage>
</organism>
<reference evidence="2" key="1">
    <citation type="submission" date="2018-07" db="EMBL/GenBank/DDBJ databases">
        <authorList>
            <consortium name="Genoscope - CEA"/>
            <person name="William W."/>
        </authorList>
    </citation>
    <scope>NUCLEOTIDE SEQUENCE</scope>
    <source>
        <strain evidence="2">IK1</strain>
    </source>
</reference>
<dbReference type="AlphaFoldDB" id="A0A653A120"/>
<sequence>MRSIRTRPDQPWTAINLLHQRIRGIESVRCLQSDISDPLVRLTKDPLVHPVSRLVRGSPDEPFMLTRTSRRDPVKATHDYGY</sequence>
<gene>
    <name evidence="2" type="ORF">TRIP_B170039</name>
</gene>